<evidence type="ECO:0000313" key="1">
    <source>
        <dbReference type="EMBL" id="KAJ7544023.1"/>
    </source>
</evidence>
<organism evidence="1 2">
    <name type="scientific">Diphasiastrum complanatum</name>
    <name type="common">Issler's clubmoss</name>
    <name type="synonym">Lycopodium complanatum</name>
    <dbReference type="NCBI Taxonomy" id="34168"/>
    <lineage>
        <taxon>Eukaryota</taxon>
        <taxon>Viridiplantae</taxon>
        <taxon>Streptophyta</taxon>
        <taxon>Embryophyta</taxon>
        <taxon>Tracheophyta</taxon>
        <taxon>Lycopodiopsida</taxon>
        <taxon>Lycopodiales</taxon>
        <taxon>Lycopodiaceae</taxon>
        <taxon>Lycopodioideae</taxon>
        <taxon>Diphasiastrum</taxon>
    </lineage>
</organism>
<dbReference type="Proteomes" id="UP001162992">
    <property type="component" value="Chromosome 9"/>
</dbReference>
<evidence type="ECO:0000313" key="2">
    <source>
        <dbReference type="Proteomes" id="UP001162992"/>
    </source>
</evidence>
<accession>A0ACC2CPU0</accession>
<protein>
    <submittedName>
        <fullName evidence="1">Uncharacterized protein</fullName>
    </submittedName>
</protein>
<reference evidence="2" key="1">
    <citation type="journal article" date="2024" name="Proc. Natl. Acad. Sci. U.S.A.">
        <title>Extraordinary preservation of gene collinearity over three hundred million years revealed in homosporous lycophytes.</title>
        <authorList>
            <person name="Li C."/>
            <person name="Wickell D."/>
            <person name="Kuo L.Y."/>
            <person name="Chen X."/>
            <person name="Nie B."/>
            <person name="Liao X."/>
            <person name="Peng D."/>
            <person name="Ji J."/>
            <person name="Jenkins J."/>
            <person name="Williams M."/>
            <person name="Shu S."/>
            <person name="Plott C."/>
            <person name="Barry K."/>
            <person name="Rajasekar S."/>
            <person name="Grimwood J."/>
            <person name="Han X."/>
            <person name="Sun S."/>
            <person name="Hou Z."/>
            <person name="He W."/>
            <person name="Dai G."/>
            <person name="Sun C."/>
            <person name="Schmutz J."/>
            <person name="Leebens-Mack J.H."/>
            <person name="Li F.W."/>
            <person name="Wang L."/>
        </authorList>
    </citation>
    <scope>NUCLEOTIDE SEQUENCE [LARGE SCALE GENOMIC DNA]</scope>
    <source>
        <strain evidence="2">cv. PW_Plant_1</strain>
    </source>
</reference>
<gene>
    <name evidence="1" type="ORF">O6H91_09G061900</name>
</gene>
<dbReference type="EMBL" id="CM055100">
    <property type="protein sequence ID" value="KAJ7544023.1"/>
    <property type="molecule type" value="Genomic_DNA"/>
</dbReference>
<sequence length="182" mass="20983">MLLIRSIMNIITSLEAELAVSSNQNLMCLAVMKVEDFSSSEDEYSHAQFVPCALCRQACQRMRDSPLPHGKPYPIFCKKIQKTMLASTNRRSPVMTIPKEFCDRYFQFSQHGHVTFEDPIGRTWSIDTYKNSQGYFQFCSRGWDSFARSNNIKLYDFVLFKLVANCYLKVQVFSTGGLLKKN</sequence>
<name>A0ACC2CPU0_DIPCM</name>
<keyword evidence="2" id="KW-1185">Reference proteome</keyword>
<proteinExistence type="predicted"/>
<comment type="caution">
    <text evidence="1">The sequence shown here is derived from an EMBL/GenBank/DDBJ whole genome shotgun (WGS) entry which is preliminary data.</text>
</comment>